<keyword evidence="3" id="KW-1185">Reference proteome</keyword>
<proteinExistence type="predicted"/>
<gene>
    <name evidence="2" type="ORF">I603_1406</name>
</gene>
<evidence type="ECO:0000313" key="3">
    <source>
        <dbReference type="Proteomes" id="UP000092484"/>
    </source>
</evidence>
<dbReference type="Pfam" id="PF18856">
    <property type="entry name" value="baeRF_family12"/>
    <property type="match status" value="1"/>
</dbReference>
<reference evidence="2 3" key="1">
    <citation type="submission" date="2016-06" db="EMBL/GenBank/DDBJ databases">
        <title>Genome sequence of Porphyrobacter dokdonensis DSW-74.</title>
        <authorList>
            <person name="Kim J.F."/>
            <person name="Song J.Y."/>
        </authorList>
    </citation>
    <scope>NUCLEOTIDE SEQUENCE [LARGE SCALE GENOMIC DNA]</scope>
    <source>
        <strain evidence="2 3">DSW-74</strain>
    </source>
</reference>
<evidence type="ECO:0000313" key="2">
    <source>
        <dbReference type="EMBL" id="OBV10998.1"/>
    </source>
</evidence>
<comment type="caution">
    <text evidence="2">The sequence shown here is derived from an EMBL/GenBank/DDBJ whole genome shotgun (WGS) entry which is preliminary data.</text>
</comment>
<protein>
    <submittedName>
        <fullName evidence="2">Host attachment protein</fullName>
    </submittedName>
</protein>
<accession>A0A1A7BEN1</accession>
<dbReference type="AlphaFoldDB" id="A0A1A7BEN1"/>
<name>A0A1A7BEN1_9SPHN</name>
<dbReference type="RefSeq" id="WP_068863509.1">
    <property type="nucleotide sequence ID" value="NZ_LZYB01000003.1"/>
</dbReference>
<dbReference type="InterPro" id="IPR041374">
    <property type="entry name" value="BaeRF_family12"/>
</dbReference>
<organism evidence="2 3">
    <name type="scientific">Erythrobacter dokdonensis DSW-74</name>
    <dbReference type="NCBI Taxonomy" id="1300349"/>
    <lineage>
        <taxon>Bacteria</taxon>
        <taxon>Pseudomonadati</taxon>
        <taxon>Pseudomonadota</taxon>
        <taxon>Alphaproteobacteria</taxon>
        <taxon>Sphingomonadales</taxon>
        <taxon>Erythrobacteraceae</taxon>
        <taxon>Erythrobacter/Porphyrobacter group</taxon>
        <taxon>Erythrobacter</taxon>
    </lineage>
</organism>
<feature type="region of interest" description="Disordered" evidence="1">
    <location>
        <begin position="36"/>
        <end position="77"/>
    </location>
</feature>
<dbReference type="STRING" id="1300349.I603_1406"/>
<dbReference type="EMBL" id="LZYB01000003">
    <property type="protein sequence ID" value="OBV10998.1"/>
    <property type="molecule type" value="Genomic_DNA"/>
</dbReference>
<evidence type="ECO:0000256" key="1">
    <source>
        <dbReference type="SAM" id="MobiDB-lite"/>
    </source>
</evidence>
<dbReference type="Proteomes" id="UP000092484">
    <property type="component" value="Unassembled WGS sequence"/>
</dbReference>
<sequence length="146" mass="16043">MKIAHGTLVMVADGAKLLLFRNEGDEKYAVLETLEHARQDNPATAEQGTDRPGRSFSRVGDKRSSYDETDWHQQSEDAFARHAAELLEETAQAHPEAGIVVIAAPRTLGEMRGHYGRATEQRLVAEIDKDLADHTTDDIVAALAAH</sequence>
<dbReference type="PATRIC" id="fig|1300349.4.peg.1404"/>
<feature type="compositionally biased region" description="Basic and acidic residues" evidence="1">
    <location>
        <begin position="48"/>
        <end position="77"/>
    </location>
</feature>